<dbReference type="PROSITE" id="PS51257">
    <property type="entry name" value="PROKAR_LIPOPROTEIN"/>
    <property type="match status" value="1"/>
</dbReference>
<keyword evidence="2" id="KW-0732">Signal</keyword>
<evidence type="ECO:0000313" key="4">
    <source>
        <dbReference type="Proteomes" id="UP000183947"/>
    </source>
</evidence>
<feature type="signal peptide" evidence="2">
    <location>
        <begin position="1"/>
        <end position="20"/>
    </location>
</feature>
<dbReference type="RefSeq" id="WP_073283147.1">
    <property type="nucleotide sequence ID" value="NZ_FRAS01000007.1"/>
</dbReference>
<organism evidence="3 4">
    <name type="scientific">Hymenobacter psychrotolerans DSM 18569</name>
    <dbReference type="NCBI Taxonomy" id="1121959"/>
    <lineage>
        <taxon>Bacteria</taxon>
        <taxon>Pseudomonadati</taxon>
        <taxon>Bacteroidota</taxon>
        <taxon>Cytophagia</taxon>
        <taxon>Cytophagales</taxon>
        <taxon>Hymenobacteraceae</taxon>
        <taxon>Hymenobacter</taxon>
    </lineage>
</organism>
<dbReference type="AlphaFoldDB" id="A0A1M6VXU8"/>
<protein>
    <submittedName>
        <fullName evidence="3">Uncharacterized protein</fullName>
    </submittedName>
</protein>
<feature type="compositionally biased region" description="Basic residues" evidence="1">
    <location>
        <begin position="40"/>
        <end position="49"/>
    </location>
</feature>
<accession>A0A1M6VXU8</accession>
<dbReference type="EMBL" id="FRAS01000007">
    <property type="protein sequence ID" value="SHK86301.1"/>
    <property type="molecule type" value="Genomic_DNA"/>
</dbReference>
<evidence type="ECO:0000256" key="2">
    <source>
        <dbReference type="SAM" id="SignalP"/>
    </source>
</evidence>
<dbReference type="Proteomes" id="UP000183947">
    <property type="component" value="Unassembled WGS sequence"/>
</dbReference>
<evidence type="ECO:0000313" key="3">
    <source>
        <dbReference type="EMBL" id="SHK86301.1"/>
    </source>
</evidence>
<feature type="region of interest" description="Disordered" evidence="1">
    <location>
        <begin position="30"/>
        <end position="49"/>
    </location>
</feature>
<gene>
    <name evidence="3" type="ORF">SAMN02746009_01687</name>
</gene>
<name>A0A1M6VXU8_9BACT</name>
<reference evidence="4" key="1">
    <citation type="submission" date="2016-11" db="EMBL/GenBank/DDBJ databases">
        <authorList>
            <person name="Varghese N."/>
            <person name="Submissions S."/>
        </authorList>
    </citation>
    <scope>NUCLEOTIDE SEQUENCE [LARGE SCALE GENOMIC DNA]</scope>
    <source>
        <strain evidence="4">DSM 18569</strain>
    </source>
</reference>
<proteinExistence type="predicted"/>
<dbReference type="OrthoDB" id="886695at2"/>
<keyword evidence="4" id="KW-1185">Reference proteome</keyword>
<feature type="chain" id="PRO_5012477856" evidence="2">
    <location>
        <begin position="21"/>
        <end position="87"/>
    </location>
</feature>
<dbReference type="STRING" id="1121959.SAMN02746009_01687"/>
<sequence length="87" mass="9824">MRNLLSILALAALVSLGSCAQDRVAQNANPRGYGTVKVKPEKRKNNKARYYKERNPIDLGIDLSPRSPTKYETVKAPKKYKYSKVGW</sequence>
<evidence type="ECO:0000256" key="1">
    <source>
        <dbReference type="SAM" id="MobiDB-lite"/>
    </source>
</evidence>